<evidence type="ECO:0000313" key="1">
    <source>
        <dbReference type="EMBL" id="JAH41289.1"/>
    </source>
</evidence>
<sequence>MHMYHSTFCAIFKIFSTRFRVQKETFISQC</sequence>
<reference evidence="1" key="2">
    <citation type="journal article" date="2015" name="Fish Shellfish Immunol.">
        <title>Early steps in the European eel (Anguilla anguilla)-Vibrio vulnificus interaction in the gills: Role of the RtxA13 toxin.</title>
        <authorList>
            <person name="Callol A."/>
            <person name="Pajuelo D."/>
            <person name="Ebbesson L."/>
            <person name="Teles M."/>
            <person name="MacKenzie S."/>
            <person name="Amaro C."/>
        </authorList>
    </citation>
    <scope>NUCLEOTIDE SEQUENCE</scope>
</reference>
<dbReference type="AlphaFoldDB" id="A0A0E9SIV5"/>
<reference evidence="1" key="1">
    <citation type="submission" date="2014-11" db="EMBL/GenBank/DDBJ databases">
        <authorList>
            <person name="Amaro Gonzalez C."/>
        </authorList>
    </citation>
    <scope>NUCLEOTIDE SEQUENCE</scope>
</reference>
<name>A0A0E9SIV5_ANGAN</name>
<dbReference type="EMBL" id="GBXM01067288">
    <property type="protein sequence ID" value="JAH41289.1"/>
    <property type="molecule type" value="Transcribed_RNA"/>
</dbReference>
<accession>A0A0E9SIV5</accession>
<proteinExistence type="predicted"/>
<protein>
    <submittedName>
        <fullName evidence="1">Uncharacterized protein</fullName>
    </submittedName>
</protein>
<organism evidence="1">
    <name type="scientific">Anguilla anguilla</name>
    <name type="common">European freshwater eel</name>
    <name type="synonym">Muraena anguilla</name>
    <dbReference type="NCBI Taxonomy" id="7936"/>
    <lineage>
        <taxon>Eukaryota</taxon>
        <taxon>Metazoa</taxon>
        <taxon>Chordata</taxon>
        <taxon>Craniata</taxon>
        <taxon>Vertebrata</taxon>
        <taxon>Euteleostomi</taxon>
        <taxon>Actinopterygii</taxon>
        <taxon>Neopterygii</taxon>
        <taxon>Teleostei</taxon>
        <taxon>Anguilliformes</taxon>
        <taxon>Anguillidae</taxon>
        <taxon>Anguilla</taxon>
    </lineage>
</organism>